<keyword evidence="6" id="KW-0540">Nuclease</keyword>
<dbReference type="InterPro" id="IPR049125">
    <property type="entry name" value="FAN1-like_WH"/>
</dbReference>
<dbReference type="EC" id="3.1.4.1" evidence="5"/>
<dbReference type="Proteomes" id="UP000309819">
    <property type="component" value="Unassembled WGS sequence"/>
</dbReference>
<keyword evidence="8" id="KW-0378">Hydrolase</keyword>
<comment type="similarity">
    <text evidence="4">Belongs to the FAN1 family.</text>
</comment>
<proteinExistence type="inferred from homology"/>
<dbReference type="EMBL" id="VAUO01000001">
    <property type="protein sequence ID" value="TLP64958.1"/>
    <property type="molecule type" value="Genomic_DNA"/>
</dbReference>
<keyword evidence="10" id="KW-0464">Manganese</keyword>
<evidence type="ECO:0000256" key="4">
    <source>
        <dbReference type="ARBA" id="ARBA00005533"/>
    </source>
</evidence>
<evidence type="ECO:0000259" key="11">
    <source>
        <dbReference type="SMART" id="SM00990"/>
    </source>
</evidence>
<dbReference type="AlphaFoldDB" id="A0A5R8ZGQ2"/>
<dbReference type="RefSeq" id="WP_138217592.1">
    <property type="nucleotide sequence ID" value="NZ_VAUO01000001.1"/>
</dbReference>
<dbReference type="InterPro" id="IPR011856">
    <property type="entry name" value="tRNA_endonuc-like_dom_sf"/>
</dbReference>
<evidence type="ECO:0000256" key="6">
    <source>
        <dbReference type="ARBA" id="ARBA00022722"/>
    </source>
</evidence>
<evidence type="ECO:0000256" key="8">
    <source>
        <dbReference type="ARBA" id="ARBA00022801"/>
    </source>
</evidence>
<keyword evidence="9" id="KW-0460">Magnesium</keyword>
<dbReference type="InterPro" id="IPR040603">
    <property type="entry name" value="FAN1_SAP_bact"/>
</dbReference>
<evidence type="ECO:0000313" key="13">
    <source>
        <dbReference type="Proteomes" id="UP000309819"/>
    </source>
</evidence>
<gene>
    <name evidence="12" type="ORF">FEM01_01910</name>
</gene>
<evidence type="ECO:0000256" key="3">
    <source>
        <dbReference type="ARBA" id="ARBA00001946"/>
    </source>
</evidence>
<evidence type="ECO:0000256" key="10">
    <source>
        <dbReference type="ARBA" id="ARBA00023211"/>
    </source>
</evidence>
<comment type="cofactor">
    <cofactor evidence="3">
        <name>Mg(2+)</name>
        <dbReference type="ChEBI" id="CHEBI:18420"/>
    </cofactor>
</comment>
<keyword evidence="13" id="KW-1185">Reference proteome</keyword>
<dbReference type="Pfam" id="PF18081">
    <property type="entry name" value="FANC_SAP"/>
    <property type="match status" value="1"/>
</dbReference>
<dbReference type="PANTHER" id="PTHR15749">
    <property type="entry name" value="FANCONI-ASSOCIATED NUCLEASE 1"/>
    <property type="match status" value="1"/>
</dbReference>
<comment type="catalytic activity">
    <reaction evidence="1">
        <text>Hydrolytically removes 5'-nucleotides successively from the 3'-hydroxy termini of 3'-hydroxy-terminated oligonucleotides.</text>
        <dbReference type="EC" id="3.1.4.1"/>
    </reaction>
</comment>
<keyword evidence="7" id="KW-0479">Metal-binding</keyword>
<dbReference type="PANTHER" id="PTHR15749:SF4">
    <property type="entry name" value="FANCONI-ASSOCIATED NUCLEASE 1"/>
    <property type="match status" value="1"/>
</dbReference>
<accession>A0A5R8ZGQ2</accession>
<dbReference type="GO" id="GO:0036297">
    <property type="term" value="P:interstrand cross-link repair"/>
    <property type="evidence" value="ECO:0007669"/>
    <property type="project" value="InterPro"/>
</dbReference>
<dbReference type="GO" id="GO:0003676">
    <property type="term" value="F:nucleic acid binding"/>
    <property type="evidence" value="ECO:0007669"/>
    <property type="project" value="InterPro"/>
</dbReference>
<sequence length="549" mass="62394">MIAHSVDDPFYYLHNFRQVLAWVEQRYADLLEPAERAFIQTFGLLPLPSQALLVRMVMRKGEWFRSDKLVYAEIGDTQAALAPLLALGWVDEAAALTLEQLVGLLRKDEVVQCFATRLAQPRAGKAELLAQLQAHDMAPRPLAQWYPGFSVQILHWRLQSVCDRLRLLFFGNLYQDWSEFVLADLGVWRYEQVAFSDDSRALRSRGEVDLAMALHHCAERLEQGERPATLLALLHGLASPNPWLARRHARVLFALGQHCERLGDWDLALQAYAGGAHPEARIRQVRVYERSEQWHAAHRLAQQMATAPANALERQALERMLPRLARKLGGPPQPRKRVAAVQSIELELPAELAVLGVEEAVRVHLQGQGGVAHYVENTLFNSLFGLLCWEAIFAPLPGAFFHPFQAGPQDLHDADFLPRRAALFERCLGQLDDGSHRQAIRDCRAAKHGLQSPFVFWHMLEDELLEHALACLPPAHLKACFERLLQDIRNNRAGMPDLIQFWPDEGRYRMVEVKGPGDRLQDNQLRWLEFCQQHGLPVAVCHVRWQAVA</sequence>
<dbReference type="Pfam" id="PF08774">
    <property type="entry name" value="VRR_NUC"/>
    <property type="match status" value="1"/>
</dbReference>
<evidence type="ECO:0000256" key="9">
    <source>
        <dbReference type="ARBA" id="ARBA00022842"/>
    </source>
</evidence>
<dbReference type="InterPro" id="IPR033315">
    <property type="entry name" value="Fan1-like"/>
</dbReference>
<organism evidence="12 13">
    <name type="scientific">Pseudomonas mosselii</name>
    <dbReference type="NCBI Taxonomy" id="78327"/>
    <lineage>
        <taxon>Bacteria</taxon>
        <taxon>Pseudomonadati</taxon>
        <taxon>Pseudomonadota</taxon>
        <taxon>Gammaproteobacteria</taxon>
        <taxon>Pseudomonadales</taxon>
        <taxon>Pseudomonadaceae</taxon>
        <taxon>Pseudomonas</taxon>
    </lineage>
</organism>
<protein>
    <recommendedName>
        <fullName evidence="5">phosphodiesterase I</fullName>
        <ecNumber evidence="5">3.1.4.1</ecNumber>
    </recommendedName>
</protein>
<dbReference type="SMART" id="SM00990">
    <property type="entry name" value="VRR_NUC"/>
    <property type="match status" value="1"/>
</dbReference>
<comment type="cofactor">
    <cofactor evidence="2">
        <name>Mn(2+)</name>
        <dbReference type="ChEBI" id="CHEBI:29035"/>
    </cofactor>
</comment>
<evidence type="ECO:0000256" key="5">
    <source>
        <dbReference type="ARBA" id="ARBA00012029"/>
    </source>
</evidence>
<feature type="domain" description="VRR-NUC" evidence="11">
    <location>
        <begin position="431"/>
        <end position="545"/>
    </location>
</feature>
<dbReference type="FunFam" id="3.40.1350.10:FF:000024">
    <property type="entry name" value="Fanconi-associated nuclease"/>
    <property type="match status" value="1"/>
</dbReference>
<dbReference type="GO" id="GO:0046872">
    <property type="term" value="F:metal ion binding"/>
    <property type="evidence" value="ECO:0007669"/>
    <property type="project" value="UniProtKB-KW"/>
</dbReference>
<evidence type="ECO:0000313" key="12">
    <source>
        <dbReference type="EMBL" id="TLP64958.1"/>
    </source>
</evidence>
<comment type="caution">
    <text evidence="12">The sequence shown here is derived from an EMBL/GenBank/DDBJ whole genome shotgun (WGS) entry which is preliminary data.</text>
</comment>
<dbReference type="OrthoDB" id="9803913at2"/>
<dbReference type="Gene3D" id="3.40.1350.10">
    <property type="match status" value="1"/>
</dbReference>
<evidence type="ECO:0000256" key="1">
    <source>
        <dbReference type="ARBA" id="ARBA00000983"/>
    </source>
</evidence>
<dbReference type="InterPro" id="IPR014883">
    <property type="entry name" value="VRR_NUC"/>
</dbReference>
<evidence type="ECO:0000256" key="2">
    <source>
        <dbReference type="ARBA" id="ARBA00001936"/>
    </source>
</evidence>
<name>A0A5R8ZGQ2_9PSED</name>
<reference evidence="12 13" key="1">
    <citation type="submission" date="2019-05" db="EMBL/GenBank/DDBJ databases">
        <title>Pseudomonas sp. SC006 isolated from lettuce that can produce HBGAs.</title>
        <authorList>
            <person name="Wang D."/>
            <person name="Liao N."/>
            <person name="Liu D."/>
            <person name="Zhang Z."/>
            <person name="Zou S."/>
        </authorList>
    </citation>
    <scope>NUCLEOTIDE SEQUENCE [LARGE SCALE GENOMIC DNA]</scope>
    <source>
        <strain evidence="12 13">SC006</strain>
    </source>
</reference>
<evidence type="ECO:0000256" key="7">
    <source>
        <dbReference type="ARBA" id="ARBA00022723"/>
    </source>
</evidence>
<dbReference type="GO" id="GO:0004528">
    <property type="term" value="F:phosphodiesterase I activity"/>
    <property type="evidence" value="ECO:0007669"/>
    <property type="project" value="UniProtKB-EC"/>
</dbReference>
<dbReference type="Pfam" id="PF21315">
    <property type="entry name" value="FAN1_HTH"/>
    <property type="match status" value="1"/>
</dbReference>